<dbReference type="InterPro" id="IPR016162">
    <property type="entry name" value="Ald_DH_N"/>
</dbReference>
<organism evidence="9 10">
    <name type="scientific">Cryptosporangium minutisporangium</name>
    <dbReference type="NCBI Taxonomy" id="113569"/>
    <lineage>
        <taxon>Bacteria</taxon>
        <taxon>Bacillati</taxon>
        <taxon>Actinomycetota</taxon>
        <taxon>Actinomycetes</taxon>
        <taxon>Cryptosporangiales</taxon>
        <taxon>Cryptosporangiaceae</taxon>
        <taxon>Cryptosporangium</taxon>
    </lineage>
</organism>
<comment type="pathway">
    <text evidence="1 7">Amino-acid biosynthesis; L-proline biosynthesis; L-glutamate 5-semialdehyde from L-glutamate: step 2/2.</text>
</comment>
<dbReference type="PANTHER" id="PTHR11063">
    <property type="entry name" value="GLUTAMATE SEMIALDEHYDE DEHYDROGENASE"/>
    <property type="match status" value="1"/>
</dbReference>
<sequence length="420" mass="43596">MTTEQEVRAVAARSKEAAAELAPLSRAEKDAALFAMADALVAAAPTVLSANERDLAAGREAGLAPGMLDRLALSEERIEGMAQGLRDVAALPDPVGEVIRGYTLPNGLEVRQIRVPLGVVGIIYEARPNVTVDAAGLCLKSGNAALLRGSASAYHSNTALVGVLSEAAAKAGLPADAVQLVPGVDRESVTHLMRARGLVDVIIPRGGAGLIKNVVENSIVPVIETGVGNCHVYVDAAADLEMATSITLNSKVQRPSVCNAAETLLVHSAVASTFLPSVAAALHAEGVTLHADATVLELLGAGPLTVPATDSDWETEYNSLDLAVRVVDSVDDAVAHIRRWGSGHTEAIVSSDTRAVRRFSSRLDSAAVMVNASTRFTDGGEFGFGAEIGISTQKLHARGPMGLPEMTSTTYLVTGDGHVR</sequence>
<comment type="similarity">
    <text evidence="7">Belongs to the gamma-glutamyl phosphate reductase family.</text>
</comment>
<comment type="subcellular location">
    <subcellularLocation>
        <location evidence="7">Cytoplasm</location>
    </subcellularLocation>
</comment>
<dbReference type="Gene3D" id="3.40.309.10">
    <property type="entry name" value="Aldehyde Dehydrogenase, Chain A, domain 2"/>
    <property type="match status" value="1"/>
</dbReference>
<keyword evidence="4 7" id="KW-0521">NADP</keyword>
<dbReference type="EMBL" id="BAAAYN010000043">
    <property type="protein sequence ID" value="GAA3393739.1"/>
    <property type="molecule type" value="Genomic_DNA"/>
</dbReference>
<comment type="caution">
    <text evidence="9">The sequence shown here is derived from an EMBL/GenBank/DDBJ whole genome shotgun (WGS) entry which is preliminary data.</text>
</comment>
<dbReference type="InterPro" id="IPR015590">
    <property type="entry name" value="Aldehyde_DH_dom"/>
</dbReference>
<dbReference type="RefSeq" id="WP_345731645.1">
    <property type="nucleotide sequence ID" value="NZ_BAAAYN010000043.1"/>
</dbReference>
<dbReference type="InterPro" id="IPR016161">
    <property type="entry name" value="Ald_DH/histidinol_DH"/>
</dbReference>
<dbReference type="PANTHER" id="PTHR11063:SF8">
    <property type="entry name" value="DELTA-1-PYRROLINE-5-CARBOXYLATE SYNTHASE"/>
    <property type="match status" value="1"/>
</dbReference>
<evidence type="ECO:0000256" key="7">
    <source>
        <dbReference type="HAMAP-Rule" id="MF_00412"/>
    </source>
</evidence>
<accession>A0ABP6T6D4</accession>
<dbReference type="CDD" id="cd07079">
    <property type="entry name" value="ALDH_F18-19_ProA-GPR"/>
    <property type="match status" value="1"/>
</dbReference>
<keyword evidence="5 7" id="KW-0560">Oxidoreductase</keyword>
<gene>
    <name evidence="7" type="primary">proA</name>
    <name evidence="9" type="ORF">GCM10020369_60500</name>
</gene>
<evidence type="ECO:0000256" key="5">
    <source>
        <dbReference type="ARBA" id="ARBA00023002"/>
    </source>
</evidence>
<evidence type="ECO:0000256" key="6">
    <source>
        <dbReference type="ARBA" id="ARBA00049024"/>
    </source>
</evidence>
<dbReference type="InterPro" id="IPR020593">
    <property type="entry name" value="G-glutamylP_reductase_CS"/>
</dbReference>
<dbReference type="HAMAP" id="MF_00412">
    <property type="entry name" value="ProA"/>
    <property type="match status" value="1"/>
</dbReference>
<dbReference type="InterPro" id="IPR000965">
    <property type="entry name" value="GPR_dom"/>
</dbReference>
<keyword evidence="7" id="KW-0963">Cytoplasm</keyword>
<dbReference type="Pfam" id="PF00171">
    <property type="entry name" value="Aldedh"/>
    <property type="match status" value="1"/>
</dbReference>
<reference evidence="10" key="1">
    <citation type="journal article" date="2019" name="Int. J. Syst. Evol. Microbiol.">
        <title>The Global Catalogue of Microorganisms (GCM) 10K type strain sequencing project: providing services to taxonomists for standard genome sequencing and annotation.</title>
        <authorList>
            <consortium name="The Broad Institute Genomics Platform"/>
            <consortium name="The Broad Institute Genome Sequencing Center for Infectious Disease"/>
            <person name="Wu L."/>
            <person name="Ma J."/>
        </authorList>
    </citation>
    <scope>NUCLEOTIDE SEQUENCE [LARGE SCALE GENOMIC DNA]</scope>
    <source>
        <strain evidence="10">JCM 9458</strain>
    </source>
</reference>
<evidence type="ECO:0000313" key="10">
    <source>
        <dbReference type="Proteomes" id="UP001501676"/>
    </source>
</evidence>
<evidence type="ECO:0000256" key="3">
    <source>
        <dbReference type="ARBA" id="ARBA00022650"/>
    </source>
</evidence>
<dbReference type="PIRSF" id="PIRSF000151">
    <property type="entry name" value="GPR"/>
    <property type="match status" value="1"/>
</dbReference>
<dbReference type="Proteomes" id="UP001501676">
    <property type="component" value="Unassembled WGS sequence"/>
</dbReference>
<dbReference type="NCBIfam" id="NF001221">
    <property type="entry name" value="PRK00197.1"/>
    <property type="match status" value="1"/>
</dbReference>
<dbReference type="NCBIfam" id="TIGR00407">
    <property type="entry name" value="proA"/>
    <property type="match status" value="1"/>
</dbReference>
<protein>
    <recommendedName>
        <fullName evidence="7">Gamma-glutamyl phosphate reductase</fullName>
        <shortName evidence="7">GPR</shortName>
        <ecNumber evidence="7">1.2.1.41</ecNumber>
    </recommendedName>
    <alternativeName>
        <fullName evidence="7">Glutamate-5-semialdehyde dehydrogenase</fullName>
    </alternativeName>
    <alternativeName>
        <fullName evidence="7">Glutamyl-gamma-semialdehyde dehydrogenase</fullName>
        <shortName evidence="7">GSA dehydrogenase</shortName>
    </alternativeName>
</protein>
<comment type="function">
    <text evidence="7">Catalyzes the NADPH-dependent reduction of L-glutamate 5-phosphate into L-glutamate 5-semialdehyde and phosphate. The product spontaneously undergoes cyclization to form 1-pyrroline-5-carboxylate.</text>
</comment>
<keyword evidence="10" id="KW-1185">Reference proteome</keyword>
<comment type="catalytic activity">
    <reaction evidence="6 7">
        <text>L-glutamate 5-semialdehyde + phosphate + NADP(+) = L-glutamyl 5-phosphate + NADPH + H(+)</text>
        <dbReference type="Rhea" id="RHEA:19541"/>
        <dbReference type="ChEBI" id="CHEBI:15378"/>
        <dbReference type="ChEBI" id="CHEBI:43474"/>
        <dbReference type="ChEBI" id="CHEBI:57783"/>
        <dbReference type="ChEBI" id="CHEBI:58066"/>
        <dbReference type="ChEBI" id="CHEBI:58274"/>
        <dbReference type="ChEBI" id="CHEBI:58349"/>
        <dbReference type="EC" id="1.2.1.41"/>
    </reaction>
</comment>
<proteinExistence type="inferred from homology"/>
<evidence type="ECO:0000256" key="1">
    <source>
        <dbReference type="ARBA" id="ARBA00004985"/>
    </source>
</evidence>
<dbReference type="PROSITE" id="PS01223">
    <property type="entry name" value="PROA"/>
    <property type="match status" value="1"/>
</dbReference>
<dbReference type="SUPFAM" id="SSF53720">
    <property type="entry name" value="ALDH-like"/>
    <property type="match status" value="1"/>
</dbReference>
<evidence type="ECO:0000313" key="9">
    <source>
        <dbReference type="EMBL" id="GAA3393739.1"/>
    </source>
</evidence>
<dbReference type="InterPro" id="IPR016163">
    <property type="entry name" value="Ald_DH_C"/>
</dbReference>
<dbReference type="Gene3D" id="3.40.605.10">
    <property type="entry name" value="Aldehyde Dehydrogenase, Chain A, domain 1"/>
    <property type="match status" value="1"/>
</dbReference>
<evidence type="ECO:0000256" key="4">
    <source>
        <dbReference type="ARBA" id="ARBA00022857"/>
    </source>
</evidence>
<name>A0ABP6T6D4_9ACTN</name>
<dbReference type="EC" id="1.2.1.41" evidence="7"/>
<feature type="domain" description="Aldehyde dehydrogenase" evidence="8">
    <location>
        <begin position="3"/>
        <end position="283"/>
    </location>
</feature>
<evidence type="ECO:0000256" key="2">
    <source>
        <dbReference type="ARBA" id="ARBA00022605"/>
    </source>
</evidence>
<keyword evidence="3 7" id="KW-0641">Proline biosynthesis</keyword>
<keyword evidence="2 7" id="KW-0028">Amino-acid biosynthesis</keyword>
<evidence type="ECO:0000259" key="8">
    <source>
        <dbReference type="Pfam" id="PF00171"/>
    </source>
</evidence>
<dbReference type="InterPro" id="IPR012134">
    <property type="entry name" value="Glu-5-SA_DH"/>
</dbReference>